<evidence type="ECO:0000313" key="2">
    <source>
        <dbReference type="Proteomes" id="UP000186684"/>
    </source>
</evidence>
<proteinExistence type="predicted"/>
<accession>A0A1N7NSS9</accession>
<dbReference type="STRING" id="633194.SAMN05421759_11024"/>
<dbReference type="Proteomes" id="UP000186684">
    <property type="component" value="Unassembled WGS sequence"/>
</dbReference>
<dbReference type="EMBL" id="FTOQ01000010">
    <property type="protein sequence ID" value="SIT01352.1"/>
    <property type="molecule type" value="Genomic_DNA"/>
</dbReference>
<reference evidence="2" key="1">
    <citation type="submission" date="2017-01" db="EMBL/GenBank/DDBJ databases">
        <authorList>
            <person name="Varghese N."/>
            <person name="Submissions S."/>
        </authorList>
    </citation>
    <scope>NUCLEOTIDE SEQUENCE [LARGE SCALE GENOMIC DNA]</scope>
    <source>
        <strain evidence="2">DSM 29430</strain>
    </source>
</reference>
<keyword evidence="2" id="KW-1185">Reference proteome</keyword>
<name>A0A1N7NSS9_9RHOB</name>
<gene>
    <name evidence="1" type="ORF">SAMN05421759_11024</name>
</gene>
<dbReference type="RefSeq" id="WP_143526218.1">
    <property type="nucleotide sequence ID" value="NZ_FTOQ01000010.1"/>
</dbReference>
<evidence type="ECO:0000313" key="1">
    <source>
        <dbReference type="EMBL" id="SIT01352.1"/>
    </source>
</evidence>
<protein>
    <submittedName>
        <fullName evidence="1">Uncharacterized protein</fullName>
    </submittedName>
</protein>
<dbReference type="AlphaFoldDB" id="A0A1N7NSS9"/>
<sequence>MTNLNGQWQAEWKRRLAYFNKEVGNAEKKVKEKNLRQRVFAKFHKAKKPAETELSQLFGKMDEAYRIAQDAPADQAKTAFDNFEKLIKLVGKKASTKVAQLFVTLTDKAVEADMGRAELEQKKKDITNLSRILQNDVDTLITNAHASLVRMRKSRNARGEKDMASAVRSLGDPKVLKTALLSNFKKGLAWHGKANRKPDVEFFNKGINQVCRDVNACIVNLELIYTGNAERRLFQAAKQFTGLYGNRDKKLDPKRGHDFETVIEELADLKKVLMDLGRWGQTIRT</sequence>
<organism evidence="1 2">
    <name type="scientific">Roseivivax lentus</name>
    <dbReference type="NCBI Taxonomy" id="633194"/>
    <lineage>
        <taxon>Bacteria</taxon>
        <taxon>Pseudomonadati</taxon>
        <taxon>Pseudomonadota</taxon>
        <taxon>Alphaproteobacteria</taxon>
        <taxon>Rhodobacterales</taxon>
        <taxon>Roseobacteraceae</taxon>
        <taxon>Roseivivax</taxon>
    </lineage>
</organism>